<dbReference type="EMBL" id="WOYG01000001">
    <property type="protein sequence ID" value="NLV11352.1"/>
    <property type="molecule type" value="Genomic_DNA"/>
</dbReference>
<dbReference type="AlphaFoldDB" id="A0A847TZC8"/>
<dbReference type="Proteomes" id="UP000608662">
    <property type="component" value="Unassembled WGS sequence"/>
</dbReference>
<dbReference type="RefSeq" id="WP_170095046.1">
    <property type="nucleotide sequence ID" value="NZ_WOYG01000001.1"/>
</dbReference>
<name>A0A847TZC8_9EURY</name>
<protein>
    <submittedName>
        <fullName evidence="1">Uncharacterized protein</fullName>
    </submittedName>
</protein>
<dbReference type="OrthoDB" id="306692at2157"/>
<dbReference type="Pfam" id="PF19104">
    <property type="entry name" value="DUF5791"/>
    <property type="match status" value="1"/>
</dbReference>
<gene>
    <name evidence="1" type="ORF">GOC74_15595</name>
</gene>
<sequence length="142" mass="15550">MLRGEFEDAGEQSPETLRRAYETRLAETVESVGVDRAVDETPLDRDRITALLDGASPEIELTEAAAILALDEDRPHADTIAADARDILLMGMTTAVLDVETLASGVDGQLEPKEIQQKVEGRFPMTVAEYALLHQFIAQREG</sequence>
<comment type="caution">
    <text evidence="1">The sequence shown here is derived from an EMBL/GenBank/DDBJ whole genome shotgun (WGS) entry which is preliminary data.</text>
</comment>
<evidence type="ECO:0000313" key="2">
    <source>
        <dbReference type="Proteomes" id="UP000608662"/>
    </source>
</evidence>
<proteinExistence type="predicted"/>
<organism evidence="1 2">
    <name type="scientific">Halomicrobium mukohataei</name>
    <dbReference type="NCBI Taxonomy" id="57705"/>
    <lineage>
        <taxon>Archaea</taxon>
        <taxon>Methanobacteriati</taxon>
        <taxon>Methanobacteriota</taxon>
        <taxon>Stenosarchaea group</taxon>
        <taxon>Halobacteria</taxon>
        <taxon>Halobacteriales</taxon>
        <taxon>Haloarculaceae</taxon>
        <taxon>Halomicrobium</taxon>
    </lineage>
</organism>
<reference evidence="1" key="1">
    <citation type="submission" date="2019-12" db="EMBL/GenBank/DDBJ databases">
        <title>Whole-genome sequence of Halomicrobium mukohataei pws1.</title>
        <authorList>
            <person name="Verma D.K."/>
            <person name="Gopal K."/>
            <person name="Prasad E.S."/>
        </authorList>
    </citation>
    <scope>NUCLEOTIDE SEQUENCE</scope>
    <source>
        <strain evidence="1">Pws1</strain>
    </source>
</reference>
<evidence type="ECO:0000313" key="1">
    <source>
        <dbReference type="EMBL" id="NLV11352.1"/>
    </source>
</evidence>
<accession>A0A847TZC8</accession>
<dbReference type="InterPro" id="IPR043809">
    <property type="entry name" value="DUF5791"/>
</dbReference>